<dbReference type="Gene3D" id="3.90.230.10">
    <property type="entry name" value="Creatinase/methionine aminopeptidase superfamily"/>
    <property type="match status" value="1"/>
</dbReference>
<evidence type="ECO:0000256" key="6">
    <source>
        <dbReference type="ARBA" id="ARBA00022723"/>
    </source>
</evidence>
<protein>
    <recommendedName>
        <fullName evidence="4">Xaa-Pro aminopeptidase</fullName>
        <ecNumber evidence="4">3.4.11.9</ecNumber>
    </recommendedName>
</protein>
<evidence type="ECO:0000256" key="5">
    <source>
        <dbReference type="ARBA" id="ARBA00022670"/>
    </source>
</evidence>
<dbReference type="PROSITE" id="PS00491">
    <property type="entry name" value="PROLINE_PEPTIDASE"/>
    <property type="match status" value="1"/>
</dbReference>
<dbReference type="PANTHER" id="PTHR43226">
    <property type="entry name" value="XAA-PRO AMINOPEPTIDASE 3"/>
    <property type="match status" value="1"/>
</dbReference>
<organism evidence="12 13">
    <name type="scientific">[Empedobacter] haloabium</name>
    <dbReference type="NCBI Taxonomy" id="592317"/>
    <lineage>
        <taxon>Bacteria</taxon>
        <taxon>Pseudomonadati</taxon>
        <taxon>Pseudomonadota</taxon>
        <taxon>Betaproteobacteria</taxon>
        <taxon>Burkholderiales</taxon>
        <taxon>Oxalobacteraceae</taxon>
        <taxon>Telluria group</taxon>
        <taxon>Telluria group incertae sedis</taxon>
    </lineage>
</organism>
<sequence>MNTAPYAERRARLMAQLEPGSVAVLATSPEVARNADSDYPYRHDSAFYYLTGFTEPEAVLVLVATRGAQAAQAILFCREKNPEREIWDGLRYGPEAACEAFGFDAAFPVDALDAHMAALLADVPALYCKLARDERLDAQLRRWLDSVRRQGRSGIQAPPALRDVTPLLDEMRVVKDAFEQAVMLRAGEISGAAHVRAMRAARPGVFEYQLEAELLYEFRRNGAQFPAYTPIVASGANSCILHYNSNDRRIADGELVLIDAGCELDGYASDITRTFPVNGRFNAPQRSLYELVLAAQQAAFDAVQPGRTFHSVHEAAVRVLAQGMLDVGLLKRDQHGSVDDVIANKAYLPFYMHGTSHWLGMDVHDAGAYRLPTGAEAPGQEKPSRPLREGMVLTIEPGIYVRPAEGVPEQFWNIGIRIEDDVIVAPGGHTLLTGSAPKTVAEIEALMKGAA</sequence>
<evidence type="ECO:0000256" key="7">
    <source>
        <dbReference type="ARBA" id="ARBA00022801"/>
    </source>
</evidence>
<dbReference type="SUPFAM" id="SSF53092">
    <property type="entry name" value="Creatinase/prolidase N-terminal domain"/>
    <property type="match status" value="1"/>
</dbReference>
<evidence type="ECO:0000256" key="8">
    <source>
        <dbReference type="ARBA" id="ARBA00023049"/>
    </source>
</evidence>
<dbReference type="InterPro" id="IPR036005">
    <property type="entry name" value="Creatinase/aminopeptidase-like"/>
</dbReference>
<dbReference type="InterPro" id="IPR052433">
    <property type="entry name" value="X-Pro_dipept-like"/>
</dbReference>
<evidence type="ECO:0000313" key="13">
    <source>
        <dbReference type="Proteomes" id="UP000321323"/>
    </source>
</evidence>
<keyword evidence="6 10" id="KW-0479">Metal-binding</keyword>
<dbReference type="CDD" id="cd01087">
    <property type="entry name" value="Prolidase"/>
    <property type="match status" value="1"/>
</dbReference>
<dbReference type="NCBIfam" id="NF008131">
    <property type="entry name" value="PRK10879.1"/>
    <property type="match status" value="1"/>
</dbReference>
<proteinExistence type="inferred from homology"/>
<comment type="cofactor">
    <cofactor evidence="2">
        <name>Mn(2+)</name>
        <dbReference type="ChEBI" id="CHEBI:29035"/>
    </cofactor>
</comment>
<dbReference type="Pfam" id="PF05195">
    <property type="entry name" value="AMP_N"/>
    <property type="match status" value="1"/>
</dbReference>
<evidence type="ECO:0000256" key="10">
    <source>
        <dbReference type="RuleBase" id="RU000590"/>
    </source>
</evidence>
<dbReference type="InterPro" id="IPR007865">
    <property type="entry name" value="Aminopep_P_N"/>
</dbReference>
<name>A0ABZ1UNL3_9BURK</name>
<dbReference type="EC" id="3.4.11.9" evidence="4"/>
<evidence type="ECO:0000256" key="3">
    <source>
        <dbReference type="ARBA" id="ARBA00008766"/>
    </source>
</evidence>
<keyword evidence="9" id="KW-0464">Manganese</keyword>
<comment type="similarity">
    <text evidence="3 10">Belongs to the peptidase M24B family.</text>
</comment>
<keyword evidence="13" id="KW-1185">Reference proteome</keyword>
<dbReference type="Proteomes" id="UP000321323">
    <property type="component" value="Chromosome"/>
</dbReference>
<keyword evidence="12" id="KW-0031">Aminopeptidase</keyword>
<comment type="catalytic activity">
    <reaction evidence="1">
        <text>Release of any N-terminal amino acid, including proline, that is linked to proline, even from a dipeptide or tripeptide.</text>
        <dbReference type="EC" id="3.4.11.9"/>
    </reaction>
</comment>
<evidence type="ECO:0000256" key="4">
    <source>
        <dbReference type="ARBA" id="ARBA00012574"/>
    </source>
</evidence>
<dbReference type="InterPro" id="IPR029149">
    <property type="entry name" value="Creatin/AminoP/Spt16_N"/>
</dbReference>
<evidence type="ECO:0000256" key="2">
    <source>
        <dbReference type="ARBA" id="ARBA00001936"/>
    </source>
</evidence>
<accession>A0ABZ1UNL3</accession>
<evidence type="ECO:0000313" key="12">
    <source>
        <dbReference type="EMBL" id="WUR13666.1"/>
    </source>
</evidence>
<dbReference type="InterPro" id="IPR001131">
    <property type="entry name" value="Peptidase_M24B_aminopep-P_CS"/>
</dbReference>
<dbReference type="GO" id="GO:0004177">
    <property type="term" value="F:aminopeptidase activity"/>
    <property type="evidence" value="ECO:0007669"/>
    <property type="project" value="UniProtKB-KW"/>
</dbReference>
<dbReference type="InterPro" id="IPR000994">
    <property type="entry name" value="Pept_M24"/>
</dbReference>
<feature type="domain" description="Aminopeptidase P N-terminal" evidence="11">
    <location>
        <begin position="1"/>
        <end position="137"/>
    </location>
</feature>
<evidence type="ECO:0000256" key="1">
    <source>
        <dbReference type="ARBA" id="ARBA00001424"/>
    </source>
</evidence>
<dbReference type="PANTHER" id="PTHR43226:SF4">
    <property type="entry name" value="XAA-PRO AMINOPEPTIDASE 3"/>
    <property type="match status" value="1"/>
</dbReference>
<dbReference type="EMBL" id="CP136508">
    <property type="protein sequence ID" value="WUR13666.1"/>
    <property type="molecule type" value="Genomic_DNA"/>
</dbReference>
<keyword evidence="8" id="KW-0482">Metalloprotease</keyword>
<dbReference type="SMART" id="SM01011">
    <property type="entry name" value="AMP_N"/>
    <property type="match status" value="1"/>
</dbReference>
<dbReference type="Gene3D" id="3.40.350.10">
    <property type="entry name" value="Creatinase/prolidase N-terminal domain"/>
    <property type="match status" value="1"/>
</dbReference>
<keyword evidence="5" id="KW-0645">Protease</keyword>
<evidence type="ECO:0000256" key="9">
    <source>
        <dbReference type="ARBA" id="ARBA00023211"/>
    </source>
</evidence>
<dbReference type="Pfam" id="PF00557">
    <property type="entry name" value="Peptidase_M24"/>
    <property type="match status" value="1"/>
</dbReference>
<reference evidence="12 13" key="1">
    <citation type="journal article" date="2019" name="Int. J. Syst. Evol. Microbiol.">
        <title>The Draft Whole-Genome Sequence of the Antibiotic Producer Empedobacter haloabium ATCC 31962 Provides Indications for Its Taxonomic Reclassification.</title>
        <authorList>
            <person name="Miess H."/>
            <person name="Arlt P."/>
            <person name="Apel A.K."/>
            <person name="Weber T."/>
            <person name="Nieselt K."/>
            <person name="Hanssen F."/>
            <person name="Czemmel S."/>
            <person name="Nahnsen S."/>
            <person name="Gross H."/>
        </authorList>
    </citation>
    <scope>NUCLEOTIDE SEQUENCE [LARGE SCALE GENOMIC DNA]</scope>
    <source>
        <strain evidence="12 13">ATCC 31962</strain>
    </source>
</reference>
<keyword evidence="7 12" id="KW-0378">Hydrolase</keyword>
<evidence type="ECO:0000259" key="11">
    <source>
        <dbReference type="SMART" id="SM01011"/>
    </source>
</evidence>
<dbReference type="SUPFAM" id="SSF55920">
    <property type="entry name" value="Creatinase/aminopeptidase"/>
    <property type="match status" value="1"/>
</dbReference>
<gene>
    <name evidence="12" type="primary">pepP</name>
    <name evidence="12" type="ORF">E7V67_000740</name>
</gene>